<proteinExistence type="predicted"/>
<protein>
    <submittedName>
        <fullName evidence="2">Acyl-CoA reductase (LuxC)</fullName>
    </submittedName>
</protein>
<evidence type="ECO:0000313" key="2">
    <source>
        <dbReference type="EMBL" id="SHK14398.1"/>
    </source>
</evidence>
<accession>A0A1M6Q2H6</accession>
<gene>
    <name evidence="2" type="ORF">SAMN04488007_2155</name>
</gene>
<dbReference type="Pfam" id="PF05893">
    <property type="entry name" value="LuxC"/>
    <property type="match status" value="1"/>
</dbReference>
<dbReference type="Proteomes" id="UP000184314">
    <property type="component" value="Unassembled WGS sequence"/>
</dbReference>
<dbReference type="SUPFAM" id="SSF53720">
    <property type="entry name" value="ALDH-like"/>
    <property type="match status" value="1"/>
</dbReference>
<organism evidence="2 3">
    <name type="scientific">Maribacter aquivivus</name>
    <dbReference type="NCBI Taxonomy" id="228958"/>
    <lineage>
        <taxon>Bacteria</taxon>
        <taxon>Pseudomonadati</taxon>
        <taxon>Bacteroidota</taxon>
        <taxon>Flavobacteriia</taxon>
        <taxon>Flavobacteriales</taxon>
        <taxon>Flavobacteriaceae</taxon>
        <taxon>Maribacter</taxon>
    </lineage>
</organism>
<dbReference type="STRING" id="228958.SAMN04488007_2155"/>
<evidence type="ECO:0000313" key="3">
    <source>
        <dbReference type="Proteomes" id="UP000184314"/>
    </source>
</evidence>
<dbReference type="OrthoDB" id="1522941at2"/>
<keyword evidence="3" id="KW-1185">Reference proteome</keyword>
<dbReference type="GO" id="GO:0003995">
    <property type="term" value="F:acyl-CoA dehydrogenase activity"/>
    <property type="evidence" value="ECO:0007669"/>
    <property type="project" value="InterPro"/>
</dbReference>
<evidence type="ECO:0000256" key="1">
    <source>
        <dbReference type="ARBA" id="ARBA00022857"/>
    </source>
</evidence>
<dbReference type="GO" id="GO:0008218">
    <property type="term" value="P:bioluminescence"/>
    <property type="evidence" value="ECO:0007669"/>
    <property type="project" value="InterPro"/>
</dbReference>
<dbReference type="RefSeq" id="WP_073244007.1">
    <property type="nucleotide sequence ID" value="NZ_FQZX01000002.1"/>
</dbReference>
<keyword evidence="1" id="KW-0521">NADP</keyword>
<dbReference type="AlphaFoldDB" id="A0A1M6Q2H6"/>
<sequence length="356" mass="40896">MTHSNLSIKAFVKLGNFLSTFCELITANTISDHLNDKWIERFKTEAERAKHYNGWFSEENCVHAFKEWSNVLTQSNLENWLNAYDLNSNEEKTVALIMAGNIPLVGFHDLLCVLVTGNKALVKLSSNDQKLIPLLIDYLIEIEPFFKDRVTFTKEKLENYDAVIATGSNNTARYFEFYFGKKPNIIRKNRNSVAVLTGNETTEELTALGEDIFRYFGLGCRSVSKIYIPKDYNIDTFFKAMFPYNDIINHNKYANNYDYNKAVYLMSEFKILDNGFLILKEEKSFGSPIASLFYEYYDDIPALKEYLQTEEDKIQCIVSSGVIEGEISFGQTQKPSLNDYADGIDTVDFLLRTSLN</sequence>
<dbReference type="InterPro" id="IPR008670">
    <property type="entry name" value="CoA_reduct_LuxC"/>
</dbReference>
<dbReference type="EMBL" id="FQZX01000002">
    <property type="protein sequence ID" value="SHK14398.1"/>
    <property type="molecule type" value="Genomic_DNA"/>
</dbReference>
<name>A0A1M6Q2H6_9FLAO</name>
<dbReference type="InterPro" id="IPR016161">
    <property type="entry name" value="Ald_DH/histidinol_DH"/>
</dbReference>
<reference evidence="3" key="1">
    <citation type="submission" date="2016-11" db="EMBL/GenBank/DDBJ databases">
        <authorList>
            <person name="Varghese N."/>
            <person name="Submissions S."/>
        </authorList>
    </citation>
    <scope>NUCLEOTIDE SEQUENCE [LARGE SCALE GENOMIC DNA]</scope>
    <source>
        <strain evidence="3">DSM 16478</strain>
    </source>
</reference>